<accession>A0A2T1AL78</accession>
<name>A0A2T1AL78_TRISK</name>
<dbReference type="RefSeq" id="WP_106162370.1">
    <property type="nucleotide sequence ID" value="NZ_PVUF01000002.1"/>
</dbReference>
<dbReference type="Gene3D" id="1.20.210.10">
    <property type="entry name" value="Cytochrome c oxidase-like, subunit I domain"/>
    <property type="match status" value="1"/>
</dbReference>
<proteinExistence type="predicted"/>
<dbReference type="EMBL" id="PVUF01000002">
    <property type="protein sequence ID" value="PRZ49287.1"/>
    <property type="molecule type" value="Genomic_DNA"/>
</dbReference>
<comment type="caution">
    <text evidence="2">The sequence shown here is derived from an EMBL/GenBank/DDBJ whole genome shotgun (WGS) entry which is preliminary data.</text>
</comment>
<evidence type="ECO:0000313" key="2">
    <source>
        <dbReference type="EMBL" id="PRZ49287.1"/>
    </source>
</evidence>
<evidence type="ECO:0000256" key="1">
    <source>
        <dbReference type="SAM" id="Phobius"/>
    </source>
</evidence>
<dbReference type="Proteomes" id="UP000237718">
    <property type="component" value="Unassembled WGS sequence"/>
</dbReference>
<dbReference type="InterPro" id="IPR036927">
    <property type="entry name" value="Cyt_c_oxase-like_su1_sf"/>
</dbReference>
<keyword evidence="1" id="KW-1133">Transmembrane helix</keyword>
<feature type="transmembrane region" description="Helical" evidence="1">
    <location>
        <begin position="39"/>
        <end position="58"/>
    </location>
</feature>
<protein>
    <submittedName>
        <fullName evidence="2">Uncharacterized protein</fullName>
    </submittedName>
</protein>
<organism evidence="2 3">
    <name type="scientific">Tritonibacter scottomollicae</name>
    <name type="common">Epibacterium scottomollicae</name>
    <dbReference type="NCBI Taxonomy" id="483013"/>
    <lineage>
        <taxon>Bacteria</taxon>
        <taxon>Pseudomonadati</taxon>
        <taxon>Pseudomonadota</taxon>
        <taxon>Alphaproteobacteria</taxon>
        <taxon>Rhodobacterales</taxon>
        <taxon>Paracoccaceae</taxon>
        <taxon>Tritonibacter</taxon>
    </lineage>
</organism>
<dbReference type="AlphaFoldDB" id="A0A2T1AL78"/>
<gene>
    <name evidence="2" type="ORF">CLV89_10228</name>
</gene>
<sequence>MKGIAFGFMVLAVCLGILGMIWGIQMAASKDHTLANAHAHLNLIGWVGFALYGFYYHVVPSAAQGRLPRLHLVVSVLAVGTIAPGIAIVKSGGGDALAILGSFLTLASALIFLVTVIRSRTA</sequence>
<feature type="transmembrane region" description="Helical" evidence="1">
    <location>
        <begin position="96"/>
        <end position="117"/>
    </location>
</feature>
<feature type="transmembrane region" description="Helical" evidence="1">
    <location>
        <begin position="70"/>
        <end position="90"/>
    </location>
</feature>
<keyword evidence="1" id="KW-0472">Membrane</keyword>
<reference evidence="2 3" key="1">
    <citation type="submission" date="2018-03" db="EMBL/GenBank/DDBJ databases">
        <title>Genomic Encyclopedia of Archaeal and Bacterial Type Strains, Phase II (KMG-II): from individual species to whole genera.</title>
        <authorList>
            <person name="Goeker M."/>
        </authorList>
    </citation>
    <scope>NUCLEOTIDE SEQUENCE [LARGE SCALE GENOMIC DNA]</scope>
    <source>
        <strain evidence="2 3">DSM 25328</strain>
    </source>
</reference>
<dbReference type="OrthoDB" id="9808748at2"/>
<evidence type="ECO:0000313" key="3">
    <source>
        <dbReference type="Proteomes" id="UP000237718"/>
    </source>
</evidence>
<keyword evidence="1" id="KW-0812">Transmembrane</keyword>